<evidence type="ECO:0000259" key="9">
    <source>
        <dbReference type="PROSITE" id="PS50112"/>
    </source>
</evidence>
<name>A0A1V4SY20_9CLOT</name>
<dbReference type="SUPFAM" id="SSF46689">
    <property type="entry name" value="Homeodomain-like"/>
    <property type="match status" value="1"/>
</dbReference>
<dbReference type="Pfam" id="PF25601">
    <property type="entry name" value="AAA_lid_14"/>
    <property type="match status" value="1"/>
</dbReference>
<dbReference type="Gene3D" id="3.30.450.20">
    <property type="entry name" value="PAS domain"/>
    <property type="match status" value="1"/>
</dbReference>
<evidence type="ECO:0000256" key="6">
    <source>
        <dbReference type="ARBA" id="ARBA00023163"/>
    </source>
</evidence>
<dbReference type="InterPro" id="IPR030828">
    <property type="entry name" value="HTH_TyrR"/>
</dbReference>
<dbReference type="InterPro" id="IPR003593">
    <property type="entry name" value="AAA+_ATPase"/>
</dbReference>
<dbReference type="SUPFAM" id="SSF55785">
    <property type="entry name" value="PYP-like sensor domain (PAS domain)"/>
    <property type="match status" value="1"/>
</dbReference>
<dbReference type="FunFam" id="3.40.50.300:FF:000006">
    <property type="entry name" value="DNA-binding transcriptional regulator NtrC"/>
    <property type="match status" value="1"/>
</dbReference>
<dbReference type="RefSeq" id="WP_080021821.1">
    <property type="nucleotide sequence ID" value="NZ_LTAY01000021.1"/>
</dbReference>
<evidence type="ECO:0000256" key="1">
    <source>
        <dbReference type="ARBA" id="ARBA00022741"/>
    </source>
</evidence>
<dbReference type="GO" id="GO:0006355">
    <property type="term" value="P:regulation of DNA-templated transcription"/>
    <property type="evidence" value="ECO:0007669"/>
    <property type="project" value="InterPro"/>
</dbReference>
<gene>
    <name evidence="10" type="primary">nifA</name>
    <name evidence="10" type="ORF">CLTHE_04670</name>
</gene>
<dbReference type="PROSITE" id="PS00676">
    <property type="entry name" value="SIGMA54_INTERACT_2"/>
    <property type="match status" value="1"/>
</dbReference>
<dbReference type="OrthoDB" id="9803970at2"/>
<dbReference type="InterPro" id="IPR035965">
    <property type="entry name" value="PAS-like_dom_sf"/>
</dbReference>
<organism evidence="10 11">
    <name type="scientific">Clostridium thermobutyricum DSM 4928</name>
    <dbReference type="NCBI Taxonomy" id="1121339"/>
    <lineage>
        <taxon>Bacteria</taxon>
        <taxon>Bacillati</taxon>
        <taxon>Bacillota</taxon>
        <taxon>Clostridia</taxon>
        <taxon>Eubacteriales</taxon>
        <taxon>Clostridiaceae</taxon>
        <taxon>Clostridium</taxon>
    </lineage>
</organism>
<feature type="domain" description="PAS" evidence="9">
    <location>
        <begin position="6"/>
        <end position="58"/>
    </location>
</feature>
<dbReference type="Gene3D" id="1.10.10.60">
    <property type="entry name" value="Homeodomain-like"/>
    <property type="match status" value="1"/>
</dbReference>
<accession>A0A1V4SY20</accession>
<dbReference type="PANTHER" id="PTHR32071:SF57">
    <property type="entry name" value="C4-DICARBOXYLATE TRANSPORT TRANSCRIPTIONAL REGULATORY PROTEIN DCTD"/>
    <property type="match status" value="1"/>
</dbReference>
<dbReference type="Pfam" id="PF18024">
    <property type="entry name" value="HTH_50"/>
    <property type="match status" value="1"/>
</dbReference>
<dbReference type="SMART" id="SM00382">
    <property type="entry name" value="AAA"/>
    <property type="match status" value="1"/>
</dbReference>
<sequence>MDLNLENNIYKEILDNLTYEVFVTDSEGEIIYCNEAFSKNYCYNVSDIIGKQFSVIAPIIKKGSQIIPIVLEEKKEISLFQETVYGKKLFLTAKPVFNNENKLKMVVENAREVLNLSSKKECLLNTDTENLKYQIDKYGEQITNFSNIEEFKNLNKIAGFDVTVLLLGESGTGKSTCAKFIHNISKRKDGPFFTVNCTTIPENLIESELFGYVKGAFTGAVKEGKKGLVELANNGTLFLDEIGELPLSSQSKLLELIENRTYIPVGGSEKRTTNIRIIAATNKDIAKMVRKGKFREDLYYRINVIEFKIPPLRERKEAIPILAQVFVDRINKKYNLNKIISDSVLVQLKKYSWPGNLRQLEHVLEQILLSTEDDFITIKNLEKKIDYTKDGYLDKNIKFPTLKEHIENSERELIIAAYHKYGSSYKVAEALDISQSQAIRKIRKYISK</sequence>
<evidence type="ECO:0000256" key="4">
    <source>
        <dbReference type="ARBA" id="ARBA00023015"/>
    </source>
</evidence>
<dbReference type="GO" id="GO:0003677">
    <property type="term" value="F:DNA binding"/>
    <property type="evidence" value="ECO:0007669"/>
    <property type="project" value="UniProtKB-KW"/>
</dbReference>
<keyword evidence="6" id="KW-0804">Transcription</keyword>
<dbReference type="InterPro" id="IPR058031">
    <property type="entry name" value="AAA_lid_NorR"/>
</dbReference>
<evidence type="ECO:0000256" key="2">
    <source>
        <dbReference type="ARBA" id="ARBA00022797"/>
    </source>
</evidence>
<protein>
    <recommendedName>
        <fullName evidence="7">HTH-type transcriptional regulatory protein TyrR</fullName>
    </recommendedName>
</protein>
<dbReference type="InterPro" id="IPR000014">
    <property type="entry name" value="PAS"/>
</dbReference>
<evidence type="ECO:0000256" key="3">
    <source>
        <dbReference type="ARBA" id="ARBA00022840"/>
    </source>
</evidence>
<keyword evidence="2" id="KW-0058">Aromatic hydrocarbons catabolism</keyword>
<dbReference type="Gene3D" id="1.10.8.60">
    <property type="match status" value="1"/>
</dbReference>
<dbReference type="CDD" id="cd00009">
    <property type="entry name" value="AAA"/>
    <property type="match status" value="1"/>
</dbReference>
<keyword evidence="5" id="KW-0238">DNA-binding</keyword>
<dbReference type="SUPFAM" id="SSF52540">
    <property type="entry name" value="P-loop containing nucleoside triphosphate hydrolases"/>
    <property type="match status" value="1"/>
</dbReference>
<keyword evidence="3" id="KW-0067">ATP-binding</keyword>
<dbReference type="CDD" id="cd00130">
    <property type="entry name" value="PAS"/>
    <property type="match status" value="1"/>
</dbReference>
<dbReference type="PROSITE" id="PS00688">
    <property type="entry name" value="SIGMA54_INTERACT_3"/>
    <property type="match status" value="1"/>
</dbReference>
<evidence type="ECO:0000313" key="11">
    <source>
        <dbReference type="Proteomes" id="UP000191448"/>
    </source>
</evidence>
<keyword evidence="1" id="KW-0547">Nucleotide-binding</keyword>
<dbReference type="InterPro" id="IPR025943">
    <property type="entry name" value="Sigma_54_int_dom_ATP-bd_2"/>
</dbReference>
<dbReference type="EMBL" id="LTAY01000021">
    <property type="protein sequence ID" value="OPX49736.1"/>
    <property type="molecule type" value="Genomic_DNA"/>
</dbReference>
<dbReference type="AlphaFoldDB" id="A0A1V4SY20"/>
<dbReference type="Pfam" id="PF13426">
    <property type="entry name" value="PAS_9"/>
    <property type="match status" value="1"/>
</dbReference>
<comment type="caution">
    <text evidence="10">The sequence shown here is derived from an EMBL/GenBank/DDBJ whole genome shotgun (WGS) entry which is preliminary data.</text>
</comment>
<evidence type="ECO:0000313" key="10">
    <source>
        <dbReference type="EMBL" id="OPX49736.1"/>
    </source>
</evidence>
<dbReference type="PROSITE" id="PS50112">
    <property type="entry name" value="PAS"/>
    <property type="match status" value="1"/>
</dbReference>
<evidence type="ECO:0000256" key="7">
    <source>
        <dbReference type="ARBA" id="ARBA00029500"/>
    </source>
</evidence>
<dbReference type="InterPro" id="IPR027417">
    <property type="entry name" value="P-loop_NTPase"/>
</dbReference>
<proteinExistence type="predicted"/>
<dbReference type="PROSITE" id="PS50045">
    <property type="entry name" value="SIGMA54_INTERACT_4"/>
    <property type="match status" value="1"/>
</dbReference>
<keyword evidence="4" id="KW-0805">Transcription regulation</keyword>
<dbReference type="Proteomes" id="UP000191448">
    <property type="component" value="Unassembled WGS sequence"/>
</dbReference>
<reference evidence="10 11" key="1">
    <citation type="submission" date="2016-02" db="EMBL/GenBank/DDBJ databases">
        <title>Genome sequence of Clostridium thermobutyricum DSM 4928.</title>
        <authorList>
            <person name="Poehlein A."/>
            <person name="Daniel R."/>
        </authorList>
    </citation>
    <scope>NUCLEOTIDE SEQUENCE [LARGE SCALE GENOMIC DNA]</scope>
    <source>
        <strain evidence="10 11">DSM 4928</strain>
    </source>
</reference>
<dbReference type="GO" id="GO:0005524">
    <property type="term" value="F:ATP binding"/>
    <property type="evidence" value="ECO:0007669"/>
    <property type="project" value="UniProtKB-KW"/>
</dbReference>
<dbReference type="Gene3D" id="3.40.50.300">
    <property type="entry name" value="P-loop containing nucleotide triphosphate hydrolases"/>
    <property type="match status" value="1"/>
</dbReference>
<evidence type="ECO:0000259" key="8">
    <source>
        <dbReference type="PROSITE" id="PS50045"/>
    </source>
</evidence>
<evidence type="ECO:0000256" key="5">
    <source>
        <dbReference type="ARBA" id="ARBA00023125"/>
    </source>
</evidence>
<dbReference type="InterPro" id="IPR025944">
    <property type="entry name" value="Sigma_54_int_dom_CS"/>
</dbReference>
<dbReference type="Pfam" id="PF00158">
    <property type="entry name" value="Sigma54_activat"/>
    <property type="match status" value="1"/>
</dbReference>
<dbReference type="InterPro" id="IPR009057">
    <property type="entry name" value="Homeodomain-like_sf"/>
</dbReference>
<dbReference type="PANTHER" id="PTHR32071">
    <property type="entry name" value="TRANSCRIPTIONAL REGULATORY PROTEIN"/>
    <property type="match status" value="1"/>
</dbReference>
<feature type="domain" description="Sigma-54 factor interaction" evidence="8">
    <location>
        <begin position="154"/>
        <end position="369"/>
    </location>
</feature>
<dbReference type="InterPro" id="IPR002078">
    <property type="entry name" value="Sigma_54_int"/>
</dbReference>